<dbReference type="AlphaFoldDB" id="A0A5U9SUV4"/>
<protein>
    <submittedName>
        <fullName evidence="2">Uncharacterized protein</fullName>
    </submittedName>
</protein>
<sequence>MKHPNKTSGNADKYMNSGIPKPSDIINHKREGGNTVPGSVIMACPADQKIMEAFYRDRVMLKNAFSIIPDINELMLLKKLL</sequence>
<feature type="compositionally biased region" description="Polar residues" evidence="1">
    <location>
        <begin position="1"/>
        <end position="10"/>
    </location>
</feature>
<dbReference type="Proteomes" id="UP000839659">
    <property type="component" value="Unassembled WGS sequence"/>
</dbReference>
<organism evidence="2">
    <name type="scientific">Salmonella enterica subsp. enterica serovar Bareilly</name>
    <dbReference type="NCBI Taxonomy" id="58096"/>
    <lineage>
        <taxon>Bacteria</taxon>
        <taxon>Pseudomonadati</taxon>
        <taxon>Pseudomonadota</taxon>
        <taxon>Gammaproteobacteria</taxon>
        <taxon>Enterobacterales</taxon>
        <taxon>Enterobacteriaceae</taxon>
        <taxon>Salmonella</taxon>
    </lineage>
</organism>
<comment type="caution">
    <text evidence="2">The sequence shown here is derived from an EMBL/GenBank/DDBJ whole genome shotgun (WGS) entry which is preliminary data.</text>
</comment>
<evidence type="ECO:0000313" key="2">
    <source>
        <dbReference type="EMBL" id="EBS4098472.1"/>
    </source>
</evidence>
<name>A0A5U9SUV4_SALET</name>
<accession>A0A5U9SUV4</accession>
<reference evidence="2" key="1">
    <citation type="submission" date="2018-06" db="EMBL/GenBank/DDBJ databases">
        <authorList>
            <person name="Ashton P.M."/>
            <person name="Dallman T."/>
            <person name="Nair S."/>
            <person name="De Pinna E."/>
            <person name="Peters T."/>
            <person name="Grant K."/>
        </authorList>
    </citation>
    <scope>NUCLEOTIDE SEQUENCE [LARGE SCALE GENOMIC DNA]</scope>
    <source>
        <strain evidence="2">374035</strain>
    </source>
</reference>
<feature type="region of interest" description="Disordered" evidence="1">
    <location>
        <begin position="1"/>
        <end position="31"/>
    </location>
</feature>
<dbReference type="EMBL" id="AAGVJY010000037">
    <property type="protein sequence ID" value="EBS4098472.1"/>
    <property type="molecule type" value="Genomic_DNA"/>
</dbReference>
<proteinExistence type="predicted"/>
<evidence type="ECO:0000256" key="1">
    <source>
        <dbReference type="SAM" id="MobiDB-lite"/>
    </source>
</evidence>
<gene>
    <name evidence="2" type="ORF">DPS53_24930</name>
</gene>